<protein>
    <submittedName>
        <fullName evidence="1">Thioredoxin family protein</fullName>
    </submittedName>
</protein>
<gene>
    <name evidence="1" type="ORF">TU35_007005</name>
</gene>
<sequence length="117" mass="12853">MAAIRHVKNDRELDEELAKCRAAVVFFSGKECVLCINFERMLRDICKSYRSICCLKANAEDVPRHVKSLGILCVPSLVAYIGGRPVERTAGYIYAPVITGFLASVLRKAYGGVGQAT</sequence>
<reference evidence="1" key="1">
    <citation type="submission" date="2024-07" db="EMBL/GenBank/DDBJ databases">
        <title>Metagenome and Metagenome-Assembled Genomes of Archaea from a hot spring from the geothermal field of Los Azufres, Mexico.</title>
        <authorList>
            <person name="Marin-Paredes R."/>
            <person name="Martinez-Romero E."/>
            <person name="Servin-Garciduenas L.E."/>
        </authorList>
    </citation>
    <scope>NUCLEOTIDE SEQUENCE</scope>
</reference>
<dbReference type="EMBL" id="JZWT02000018">
    <property type="protein sequence ID" value="MFB6490975.1"/>
    <property type="molecule type" value="Genomic_DNA"/>
</dbReference>
<organism evidence="1 2">
    <name type="scientific">Thermoproteus sp. AZ2</name>
    <dbReference type="NCBI Taxonomy" id="1609232"/>
    <lineage>
        <taxon>Archaea</taxon>
        <taxon>Thermoproteota</taxon>
        <taxon>Thermoprotei</taxon>
        <taxon>Thermoproteales</taxon>
        <taxon>Thermoproteaceae</taxon>
        <taxon>Thermoproteus</taxon>
    </lineage>
</organism>
<proteinExistence type="predicted"/>
<evidence type="ECO:0000313" key="2">
    <source>
        <dbReference type="Proteomes" id="UP000033636"/>
    </source>
</evidence>
<accession>A0ACC6V2W1</accession>
<comment type="caution">
    <text evidence="1">The sequence shown here is derived from an EMBL/GenBank/DDBJ whole genome shotgun (WGS) entry which is preliminary data.</text>
</comment>
<evidence type="ECO:0000313" key="1">
    <source>
        <dbReference type="EMBL" id="MFB6490975.1"/>
    </source>
</evidence>
<name>A0ACC6V2W1_9CREN</name>
<dbReference type="Proteomes" id="UP000033636">
    <property type="component" value="Unassembled WGS sequence"/>
</dbReference>